<evidence type="ECO:0000259" key="2">
    <source>
        <dbReference type="Pfam" id="PF02371"/>
    </source>
</evidence>
<accession>A0A1G5K9T1</accession>
<protein>
    <submittedName>
        <fullName evidence="3">Transposase</fullName>
    </submittedName>
</protein>
<dbReference type="GO" id="GO:0003677">
    <property type="term" value="F:DNA binding"/>
    <property type="evidence" value="ECO:0007669"/>
    <property type="project" value="InterPro"/>
</dbReference>
<sequence>MDYYAGIDVSLELSSVCILDASGQIVREAKVASEPEALSAFLASLNLPLTRVGLEAGPLSQWLHAGLVQAGFEVVLLETRHVKAALSAMIVKTDRRDARGIAQLLRMGWFRPVHCKSPPAQEVRALLMARKQLQAKMRDVELSLRGLLRGFGLKVGEISRGQFAARVRTLTTGHEMLEKITDAMLRARDALQTEFARLHRAMLAIARKNEVCRRLMSVPGVGALIAVTFTSAVDHPERFSRSRAVGAHFGLTPKKYQSGETDITGAVSRVGDPMVRTALYEGAHILLTRAVRFSALKRWALEVAKRRGMRRAKVALARKLAVILHRIWIDGSTFRWGREEAAA</sequence>
<gene>
    <name evidence="3" type="ORF">SAMN02927923_03148</name>
</gene>
<dbReference type="PANTHER" id="PTHR33055">
    <property type="entry name" value="TRANSPOSASE FOR INSERTION SEQUENCE ELEMENT IS1111A"/>
    <property type="match status" value="1"/>
</dbReference>
<feature type="domain" description="Transposase IS116/IS110/IS902 C-terminal" evidence="2">
    <location>
        <begin position="212"/>
        <end position="288"/>
    </location>
</feature>
<keyword evidence="4" id="KW-1185">Reference proteome</keyword>
<dbReference type="Pfam" id="PF02371">
    <property type="entry name" value="Transposase_20"/>
    <property type="match status" value="1"/>
</dbReference>
<dbReference type="OrthoDB" id="7410629at2"/>
<proteinExistence type="predicted"/>
<dbReference type="EMBL" id="FMVJ01000009">
    <property type="protein sequence ID" value="SCY97366.1"/>
    <property type="molecule type" value="Genomic_DNA"/>
</dbReference>
<reference evidence="3 4" key="1">
    <citation type="submission" date="2016-10" db="EMBL/GenBank/DDBJ databases">
        <authorList>
            <person name="de Groot N.N."/>
        </authorList>
    </citation>
    <scope>NUCLEOTIDE SEQUENCE [LARGE SCALE GENOMIC DNA]</scope>
    <source>
        <strain evidence="3 4">CGMCC 1.7666</strain>
    </source>
</reference>
<dbReference type="GO" id="GO:0006313">
    <property type="term" value="P:DNA transposition"/>
    <property type="evidence" value="ECO:0007669"/>
    <property type="project" value="InterPro"/>
</dbReference>
<dbReference type="NCBIfam" id="NF033542">
    <property type="entry name" value="transpos_IS110"/>
    <property type="match status" value="1"/>
</dbReference>
<evidence type="ECO:0000259" key="1">
    <source>
        <dbReference type="Pfam" id="PF01548"/>
    </source>
</evidence>
<dbReference type="AlphaFoldDB" id="A0A1G5K9T1"/>
<dbReference type="RefSeq" id="WP_091136570.1">
    <property type="nucleotide sequence ID" value="NZ_FMVJ01000009.1"/>
</dbReference>
<dbReference type="Proteomes" id="UP000199569">
    <property type="component" value="Unassembled WGS sequence"/>
</dbReference>
<evidence type="ECO:0000313" key="3">
    <source>
        <dbReference type="EMBL" id="SCY97366.1"/>
    </source>
</evidence>
<dbReference type="InterPro" id="IPR002525">
    <property type="entry name" value="Transp_IS110-like_N"/>
</dbReference>
<evidence type="ECO:0000313" key="4">
    <source>
        <dbReference type="Proteomes" id="UP000199569"/>
    </source>
</evidence>
<name>A0A1G5K9T1_9HYPH</name>
<dbReference type="InterPro" id="IPR047650">
    <property type="entry name" value="Transpos_IS110"/>
</dbReference>
<dbReference type="Pfam" id="PF01548">
    <property type="entry name" value="DEDD_Tnp_IS110"/>
    <property type="match status" value="1"/>
</dbReference>
<dbReference type="InterPro" id="IPR003346">
    <property type="entry name" value="Transposase_20"/>
</dbReference>
<organism evidence="3 4">
    <name type="scientific">Microvirga guangxiensis</name>
    <dbReference type="NCBI Taxonomy" id="549386"/>
    <lineage>
        <taxon>Bacteria</taxon>
        <taxon>Pseudomonadati</taxon>
        <taxon>Pseudomonadota</taxon>
        <taxon>Alphaproteobacteria</taxon>
        <taxon>Hyphomicrobiales</taxon>
        <taxon>Methylobacteriaceae</taxon>
        <taxon>Microvirga</taxon>
    </lineage>
</organism>
<dbReference type="PANTHER" id="PTHR33055:SF3">
    <property type="entry name" value="PUTATIVE TRANSPOSASE FOR IS117-RELATED"/>
    <property type="match status" value="1"/>
</dbReference>
<feature type="domain" description="Transposase IS110-like N-terminal" evidence="1">
    <location>
        <begin position="5"/>
        <end position="150"/>
    </location>
</feature>
<dbReference type="GO" id="GO:0004803">
    <property type="term" value="F:transposase activity"/>
    <property type="evidence" value="ECO:0007669"/>
    <property type="project" value="InterPro"/>
</dbReference>
<dbReference type="STRING" id="549386.SAMN02927923_03148"/>